<feature type="transmembrane region" description="Helical" evidence="2">
    <location>
        <begin position="468"/>
        <end position="488"/>
    </location>
</feature>
<dbReference type="InterPro" id="IPR050445">
    <property type="entry name" value="Bact_polysacc_biosynth/exp"/>
</dbReference>
<dbReference type="RefSeq" id="WP_182414905.1">
    <property type="nucleotide sequence ID" value="NZ_CP055153.1"/>
</dbReference>
<dbReference type="EMBL" id="CP055153">
    <property type="protein sequence ID" value="QMU27711.1"/>
    <property type="molecule type" value="Genomic_DNA"/>
</dbReference>
<evidence type="ECO:0000256" key="2">
    <source>
        <dbReference type="SAM" id="Phobius"/>
    </source>
</evidence>
<dbReference type="KEGG" id="add:HUW48_06470"/>
<gene>
    <name evidence="3" type="ORF">HUW48_06470</name>
</gene>
<keyword evidence="1" id="KW-0175">Coiled coil</keyword>
<dbReference type="PANTHER" id="PTHR32309:SF13">
    <property type="entry name" value="FERRIC ENTEROBACTIN TRANSPORT PROTEIN FEPE"/>
    <property type="match status" value="1"/>
</dbReference>
<name>A0A7L7L4G9_9BACT</name>
<dbReference type="GO" id="GO:0004713">
    <property type="term" value="F:protein tyrosine kinase activity"/>
    <property type="evidence" value="ECO:0007669"/>
    <property type="project" value="TreeGrafter"/>
</dbReference>
<organism evidence="3 4">
    <name type="scientific">Adhaeribacter radiodurans</name>
    <dbReference type="NCBI Taxonomy" id="2745197"/>
    <lineage>
        <taxon>Bacteria</taxon>
        <taxon>Pseudomonadati</taxon>
        <taxon>Bacteroidota</taxon>
        <taxon>Cytophagia</taxon>
        <taxon>Cytophagales</taxon>
        <taxon>Hymenobacteraceae</taxon>
        <taxon>Adhaeribacter</taxon>
    </lineage>
</organism>
<keyword evidence="4" id="KW-1185">Reference proteome</keyword>
<feature type="transmembrane region" description="Helical" evidence="2">
    <location>
        <begin position="500"/>
        <end position="520"/>
    </location>
</feature>
<dbReference type="Proteomes" id="UP000514509">
    <property type="component" value="Chromosome"/>
</dbReference>
<keyword evidence="2" id="KW-0472">Membrane</keyword>
<accession>A0A7L7L4G9</accession>
<dbReference type="PANTHER" id="PTHR32309">
    <property type="entry name" value="TYROSINE-PROTEIN KINASE"/>
    <property type="match status" value="1"/>
</dbReference>
<keyword evidence="2" id="KW-1133">Transmembrane helix</keyword>
<feature type="transmembrane region" description="Helical" evidence="2">
    <location>
        <begin position="14"/>
        <end position="32"/>
    </location>
</feature>
<evidence type="ECO:0008006" key="5">
    <source>
        <dbReference type="Google" id="ProtNLM"/>
    </source>
</evidence>
<sequence>MTFKSFYRLMLRNWLILISIPLITAASIYYFARKMDKEYTSDTVIYTGIASGVGIKTDNSSDYFATNRAFANLLNLINSRETKQEVALRILASHLQLKKYDPAVLSWKTYTHLNELISEPLKKKLVGTTVEETVKKLENYLKSNQQNEIYTILNSEEPGYSLKALSKINATQLPNSNLLKIDFSSNDAVMCQQTLEILSNVFIRKHTELMEGQNESVMNYFETATTKAYKRLEAAEENFLKFHKTNSLINYNEQASAIAADKQHMLENYNSLEMQYAGAFGALKAVEKTLKERGAVNLYNQEILQLRDQLSKLNTQLAEVEVINRGKSNAAATSQIATLKQQADVIENKIRITMDNAYSKIQSVQAVLSKDLLNEWIKNTVLVEELKGQLFVIRRQLKVFGEEYDKVAPLGAELRKIEREKDLAEKEYFSLLNGLTESKLNQRNIEITSELTVVDPPYTPVKAIKSNLLLLLLFGASGTFFMVTAYLVGSEMLDNSLKNTFVATQQTGFPIVGILPVLFGKKKQQILQAKTAEELLSRQVLLKMQQRNNANEPFIIGVLSSLAEEGKSTAISILTNQLNTKGIKTLALFPEDHTNQIASGTHTSFYSPLYGLNNRITIADILIGKNYPSYSVIFIEFPAVLENTYPASLLKYLDFIVLTVRANRTWQKTDQAVFEEIKKVSHAPIEVLLNGVLAKNDDTLTSIKHTATPKAVKPKVIQPIIGQQEEVHLPV</sequence>
<evidence type="ECO:0000313" key="4">
    <source>
        <dbReference type="Proteomes" id="UP000514509"/>
    </source>
</evidence>
<dbReference type="InterPro" id="IPR027417">
    <property type="entry name" value="P-loop_NTPase"/>
</dbReference>
<proteinExistence type="predicted"/>
<dbReference type="AlphaFoldDB" id="A0A7L7L4G9"/>
<evidence type="ECO:0000256" key="1">
    <source>
        <dbReference type="SAM" id="Coils"/>
    </source>
</evidence>
<evidence type="ECO:0000313" key="3">
    <source>
        <dbReference type="EMBL" id="QMU27711.1"/>
    </source>
</evidence>
<protein>
    <recommendedName>
        <fullName evidence="5">Polysaccharide chain length determinant N-terminal domain-containing protein</fullName>
    </recommendedName>
</protein>
<feature type="coiled-coil region" evidence="1">
    <location>
        <begin position="296"/>
        <end position="356"/>
    </location>
</feature>
<reference evidence="3 4" key="1">
    <citation type="submission" date="2020-08" db="EMBL/GenBank/DDBJ databases">
        <title>Adhaeribacter dokdonensis sp. nov., isolated from the rhizosphere of Elymus tsukushiensis, a plant native to the Dokdo Islands, Republic of Korea.</title>
        <authorList>
            <person name="Ghim S.Y."/>
        </authorList>
    </citation>
    <scope>NUCLEOTIDE SEQUENCE [LARGE SCALE GENOMIC DNA]</scope>
    <source>
        <strain evidence="3 4">KUDC8001</strain>
    </source>
</reference>
<dbReference type="GO" id="GO:0005886">
    <property type="term" value="C:plasma membrane"/>
    <property type="evidence" value="ECO:0007669"/>
    <property type="project" value="TreeGrafter"/>
</dbReference>
<dbReference type="Gene3D" id="3.40.50.300">
    <property type="entry name" value="P-loop containing nucleotide triphosphate hydrolases"/>
    <property type="match status" value="1"/>
</dbReference>
<keyword evidence="2" id="KW-0812">Transmembrane</keyword>